<dbReference type="InterPro" id="IPR050194">
    <property type="entry name" value="Glycosyltransferase_grp1"/>
</dbReference>
<dbReference type="GO" id="GO:0016757">
    <property type="term" value="F:glycosyltransferase activity"/>
    <property type="evidence" value="ECO:0007669"/>
    <property type="project" value="UniProtKB-KW"/>
</dbReference>
<sequence length="414" mass="43978">MKIAYVLNTYPQPSHSFIRRELQALERQGVDILRLAMRPSGAALADPGDQAEAARTEYVLKAGAGRLLAALARETAAPARFGQALKLALKLARASDKGVLRHLVYLAEAALVKQRCAAEGVQHMHAHFGTNSAAVAMLAHVLGGPGYSFTVHGPEEFDAPHALSLGEKINRARFTVAVSSFGKSQLSRWAAFGKWDSLKVVHCGIEPDRFADPAPLPQGPLRLAAIGRFVEQKGQMVLVRAMARLVQEIPDLHLALIGDGGMRADLEAEIARHSLGGNITLTGWLAEDGVRAELARAHALVMPSFAEGLPMVVMEAMAAARPVVATYIAGTPELVVPEQTGWLVPAGDETALAEAVLALAHTPAARRAAMGQAGRARVLERHDSAGEAAKLAAHFRKAISGSPPEPSRPSPPHL</sequence>
<keyword evidence="1" id="KW-0328">Glycosyltransferase</keyword>
<organism evidence="1 2">
    <name type="scientific">Leisingera aquaemixtae</name>
    <dbReference type="NCBI Taxonomy" id="1396826"/>
    <lineage>
        <taxon>Bacteria</taxon>
        <taxon>Pseudomonadati</taxon>
        <taxon>Pseudomonadota</taxon>
        <taxon>Alphaproteobacteria</taxon>
        <taxon>Rhodobacterales</taxon>
        <taxon>Roseobacteraceae</taxon>
        <taxon>Leisingera</taxon>
    </lineage>
</organism>
<dbReference type="PANTHER" id="PTHR45947:SF15">
    <property type="entry name" value="TEICHURONIC ACID BIOSYNTHESIS GLYCOSYLTRANSFERASE TUAC-RELATED"/>
    <property type="match status" value="1"/>
</dbReference>
<proteinExistence type="predicted"/>
<dbReference type="Proteomes" id="UP001058514">
    <property type="component" value="Chromosome"/>
</dbReference>
<dbReference type="EMBL" id="CP081051">
    <property type="protein sequence ID" value="UWQ40578.1"/>
    <property type="molecule type" value="Genomic_DNA"/>
</dbReference>
<keyword evidence="1" id="KW-0808">Transferase</keyword>
<dbReference type="SUPFAM" id="SSF53756">
    <property type="entry name" value="UDP-Glycosyltransferase/glycogen phosphorylase"/>
    <property type="match status" value="1"/>
</dbReference>
<name>A0ABY5WGG8_9RHOB</name>
<dbReference type="RefSeq" id="WP_259963910.1">
    <property type="nucleotide sequence ID" value="NZ_CP081051.1"/>
</dbReference>
<reference evidence="1" key="1">
    <citation type="submission" date="2021-08" db="EMBL/GenBank/DDBJ databases">
        <authorList>
            <person name="Nwanade C."/>
            <person name="Wang M."/>
            <person name="Masoudi A."/>
            <person name="Yu Z."/>
            <person name="Liu J."/>
        </authorList>
    </citation>
    <scope>NUCLEOTIDE SEQUENCE</scope>
    <source>
        <strain evidence="1">S166</strain>
    </source>
</reference>
<dbReference type="Gene3D" id="3.40.50.2000">
    <property type="entry name" value="Glycogen Phosphorylase B"/>
    <property type="match status" value="2"/>
</dbReference>
<dbReference type="EC" id="2.4.-.-" evidence="1"/>
<keyword evidence="2" id="KW-1185">Reference proteome</keyword>
<dbReference type="PANTHER" id="PTHR45947">
    <property type="entry name" value="SULFOQUINOVOSYL TRANSFERASE SQD2"/>
    <property type="match status" value="1"/>
</dbReference>
<gene>
    <name evidence="1" type="ORF">K3718_13580</name>
</gene>
<evidence type="ECO:0000313" key="1">
    <source>
        <dbReference type="EMBL" id="UWQ40578.1"/>
    </source>
</evidence>
<protein>
    <submittedName>
        <fullName evidence="1">Glycosyltransferase</fullName>
        <ecNumber evidence="1">2.4.-.-</ecNumber>
    </submittedName>
</protein>
<accession>A0ABY5WGG8</accession>
<dbReference type="Pfam" id="PF13692">
    <property type="entry name" value="Glyco_trans_1_4"/>
    <property type="match status" value="1"/>
</dbReference>
<evidence type="ECO:0000313" key="2">
    <source>
        <dbReference type="Proteomes" id="UP001058514"/>
    </source>
</evidence>